<evidence type="ECO:0000313" key="2">
    <source>
        <dbReference type="EMBL" id="KIY51354.1"/>
    </source>
</evidence>
<dbReference type="EMBL" id="KN881666">
    <property type="protein sequence ID" value="KIY51354.1"/>
    <property type="molecule type" value="Genomic_DNA"/>
</dbReference>
<protein>
    <submittedName>
        <fullName evidence="2">Uncharacterized protein</fullName>
    </submittedName>
</protein>
<feature type="non-terminal residue" evidence="2">
    <location>
        <position position="1"/>
    </location>
</feature>
<evidence type="ECO:0000313" key="3">
    <source>
        <dbReference type="Proteomes" id="UP000054144"/>
    </source>
</evidence>
<sequence>ATATISRPFVSSPLAGHASATRPVDSNPQRHSHHVFPASRALRPFPSIAASLTPKLPTTANARKQPTVKLIQPCKNQRGIFVLDLTQAELSRRD</sequence>
<evidence type="ECO:0000256" key="1">
    <source>
        <dbReference type="SAM" id="MobiDB-lite"/>
    </source>
</evidence>
<reference evidence="2 3" key="1">
    <citation type="journal article" date="2015" name="Fungal Genet. Biol.">
        <title>Evolution of novel wood decay mechanisms in Agaricales revealed by the genome sequences of Fistulina hepatica and Cylindrobasidium torrendii.</title>
        <authorList>
            <person name="Floudas D."/>
            <person name="Held B.W."/>
            <person name="Riley R."/>
            <person name="Nagy L.G."/>
            <person name="Koehler G."/>
            <person name="Ransdell A.S."/>
            <person name="Younus H."/>
            <person name="Chow J."/>
            <person name="Chiniquy J."/>
            <person name="Lipzen A."/>
            <person name="Tritt A."/>
            <person name="Sun H."/>
            <person name="Haridas S."/>
            <person name="LaButti K."/>
            <person name="Ohm R.A."/>
            <person name="Kues U."/>
            <person name="Blanchette R.A."/>
            <person name="Grigoriev I.V."/>
            <person name="Minto R.E."/>
            <person name="Hibbett D.S."/>
        </authorList>
    </citation>
    <scope>NUCLEOTIDE SEQUENCE [LARGE SCALE GENOMIC DNA]</scope>
    <source>
        <strain evidence="2 3">ATCC 64428</strain>
    </source>
</reference>
<keyword evidence="3" id="KW-1185">Reference proteome</keyword>
<organism evidence="2 3">
    <name type="scientific">Fistulina hepatica ATCC 64428</name>
    <dbReference type="NCBI Taxonomy" id="1128425"/>
    <lineage>
        <taxon>Eukaryota</taxon>
        <taxon>Fungi</taxon>
        <taxon>Dikarya</taxon>
        <taxon>Basidiomycota</taxon>
        <taxon>Agaricomycotina</taxon>
        <taxon>Agaricomycetes</taxon>
        <taxon>Agaricomycetidae</taxon>
        <taxon>Agaricales</taxon>
        <taxon>Fistulinaceae</taxon>
        <taxon>Fistulina</taxon>
    </lineage>
</organism>
<dbReference type="OrthoDB" id="3255301at2759"/>
<dbReference type="Proteomes" id="UP000054144">
    <property type="component" value="Unassembled WGS sequence"/>
</dbReference>
<dbReference type="AlphaFoldDB" id="A0A0D7AHY3"/>
<accession>A0A0D7AHY3</accession>
<feature type="region of interest" description="Disordered" evidence="1">
    <location>
        <begin position="1"/>
        <end position="33"/>
    </location>
</feature>
<name>A0A0D7AHY3_9AGAR</name>
<gene>
    <name evidence="2" type="ORF">FISHEDRAFT_37371</name>
</gene>
<proteinExistence type="predicted"/>